<comment type="caution">
    <text evidence="1">The sequence shown here is derived from an EMBL/GenBank/DDBJ whole genome shotgun (WGS) entry which is preliminary data.</text>
</comment>
<name>A0A7W8F0M2_STRST</name>
<evidence type="ECO:0000313" key="2">
    <source>
        <dbReference type="Proteomes" id="UP000549009"/>
    </source>
</evidence>
<dbReference type="AlphaFoldDB" id="A0A7W8F0M2"/>
<proteinExistence type="predicted"/>
<dbReference type="Proteomes" id="UP000549009">
    <property type="component" value="Unassembled WGS sequence"/>
</dbReference>
<gene>
    <name evidence="1" type="ORF">FHS40_009015</name>
</gene>
<protein>
    <submittedName>
        <fullName evidence="1">Uncharacterized protein</fullName>
    </submittedName>
</protein>
<dbReference type="EMBL" id="JACHJD010000044">
    <property type="protein sequence ID" value="MBB5109885.1"/>
    <property type="molecule type" value="Genomic_DNA"/>
</dbReference>
<keyword evidence="2" id="KW-1185">Reference proteome</keyword>
<reference evidence="1 2" key="1">
    <citation type="submission" date="2020-08" db="EMBL/GenBank/DDBJ databases">
        <title>Genomic Encyclopedia of Type Strains, Phase III (KMG-III): the genomes of soil and plant-associated and newly described type strains.</title>
        <authorList>
            <person name="Whitman W."/>
        </authorList>
    </citation>
    <scope>NUCLEOTIDE SEQUENCE [LARGE SCALE GENOMIC DNA]</scope>
    <source>
        <strain evidence="1 2">CECT 3146</strain>
    </source>
</reference>
<organism evidence="1 2">
    <name type="scientific">Streptomyces spectabilis</name>
    <dbReference type="NCBI Taxonomy" id="68270"/>
    <lineage>
        <taxon>Bacteria</taxon>
        <taxon>Bacillati</taxon>
        <taxon>Actinomycetota</taxon>
        <taxon>Actinomycetes</taxon>
        <taxon>Kitasatosporales</taxon>
        <taxon>Streptomycetaceae</taxon>
        <taxon>Streptomyces</taxon>
    </lineage>
</organism>
<evidence type="ECO:0000313" key="1">
    <source>
        <dbReference type="EMBL" id="MBB5109885.1"/>
    </source>
</evidence>
<sequence length="33" mass="3559">MMPNSLFGTAPTDGTVATDLRLLAPQAISHYLR</sequence>
<accession>A0A7W8F0M2</accession>